<feature type="transmembrane region" description="Helical" evidence="8">
    <location>
        <begin position="72"/>
        <end position="93"/>
    </location>
</feature>
<accession>A0A9R1VA39</accession>
<proteinExistence type="inferred from homology"/>
<comment type="subcellular location">
    <subcellularLocation>
        <location evidence="1">Membrane</location>
        <topology evidence="1">Multi-pass membrane protein</topology>
    </subcellularLocation>
</comment>
<keyword evidence="3 8" id="KW-0812">Transmembrane</keyword>
<keyword evidence="7" id="KW-0568">Pathogenesis-related protein</keyword>
<evidence type="ECO:0000256" key="7">
    <source>
        <dbReference type="ARBA" id="ARBA00023265"/>
    </source>
</evidence>
<dbReference type="PANTHER" id="PTHR31942">
    <property type="entry name" value="MLO-LIKE PROTEIN 1"/>
    <property type="match status" value="1"/>
</dbReference>
<keyword evidence="10" id="KW-1185">Reference proteome</keyword>
<reference evidence="9 10" key="1">
    <citation type="journal article" date="2017" name="Nat. Commun.">
        <title>Genome assembly with in vitro proximity ligation data and whole-genome triplication in lettuce.</title>
        <authorList>
            <person name="Reyes-Chin-Wo S."/>
            <person name="Wang Z."/>
            <person name="Yang X."/>
            <person name="Kozik A."/>
            <person name="Arikit S."/>
            <person name="Song C."/>
            <person name="Xia L."/>
            <person name="Froenicke L."/>
            <person name="Lavelle D.O."/>
            <person name="Truco M.J."/>
            <person name="Xia R."/>
            <person name="Zhu S."/>
            <person name="Xu C."/>
            <person name="Xu H."/>
            <person name="Xu X."/>
            <person name="Cox K."/>
            <person name="Korf I."/>
            <person name="Meyers B.C."/>
            <person name="Michelmore R.W."/>
        </authorList>
    </citation>
    <scope>NUCLEOTIDE SEQUENCE [LARGE SCALE GENOMIC DNA]</scope>
    <source>
        <strain evidence="10">cv. Salinas</strain>
        <tissue evidence="9">Seedlings</tissue>
    </source>
</reference>
<dbReference type="GO" id="GO:0016020">
    <property type="term" value="C:membrane"/>
    <property type="evidence" value="ECO:0007669"/>
    <property type="project" value="UniProtKB-SubCell"/>
</dbReference>
<gene>
    <name evidence="9" type="ORF">LSAT_V11C600310360</name>
</gene>
<keyword evidence="4" id="KW-0611">Plant defense</keyword>
<dbReference type="Proteomes" id="UP000235145">
    <property type="component" value="Unassembled WGS sequence"/>
</dbReference>
<dbReference type="InterPro" id="IPR004326">
    <property type="entry name" value="Mlo"/>
</dbReference>
<evidence type="ECO:0000256" key="1">
    <source>
        <dbReference type="ARBA" id="ARBA00004141"/>
    </source>
</evidence>
<comment type="similarity">
    <text evidence="2">Belongs to the MLO family.</text>
</comment>
<evidence type="ECO:0000313" key="9">
    <source>
        <dbReference type="EMBL" id="KAJ0202213.1"/>
    </source>
</evidence>
<dbReference type="EMBL" id="NBSK02000006">
    <property type="protein sequence ID" value="KAJ0202213.1"/>
    <property type="molecule type" value="Genomic_DNA"/>
</dbReference>
<dbReference type="PANTHER" id="PTHR31942:SF77">
    <property type="entry name" value="MLO-LIKE PROTEIN 14"/>
    <property type="match status" value="1"/>
</dbReference>
<dbReference type="Pfam" id="PF03094">
    <property type="entry name" value="Mlo"/>
    <property type="match status" value="1"/>
</dbReference>
<comment type="caution">
    <text evidence="9">The sequence shown here is derived from an EMBL/GenBank/DDBJ whole genome shotgun (WGS) entry which is preliminary data.</text>
</comment>
<sequence length="108" mass="12437">MKSLLSLLAIGFFHILTVCVCVYVQHVLLIVTKLQHVIATLALESAANTGGFFAERRLKPRDEIFWFKKPEILLNLIHFILFQVCVVSFHLIIHFHQVFVFRANNTTS</sequence>
<keyword evidence="6 8" id="KW-0472">Membrane</keyword>
<evidence type="ECO:0000256" key="2">
    <source>
        <dbReference type="ARBA" id="ARBA00006574"/>
    </source>
</evidence>
<name>A0A9R1VA39_LACSA</name>
<evidence type="ECO:0000256" key="8">
    <source>
        <dbReference type="SAM" id="Phobius"/>
    </source>
</evidence>
<evidence type="ECO:0000256" key="6">
    <source>
        <dbReference type="ARBA" id="ARBA00023136"/>
    </source>
</evidence>
<dbReference type="AlphaFoldDB" id="A0A9R1VA39"/>
<organism evidence="9 10">
    <name type="scientific">Lactuca sativa</name>
    <name type="common">Garden lettuce</name>
    <dbReference type="NCBI Taxonomy" id="4236"/>
    <lineage>
        <taxon>Eukaryota</taxon>
        <taxon>Viridiplantae</taxon>
        <taxon>Streptophyta</taxon>
        <taxon>Embryophyta</taxon>
        <taxon>Tracheophyta</taxon>
        <taxon>Spermatophyta</taxon>
        <taxon>Magnoliopsida</taxon>
        <taxon>eudicotyledons</taxon>
        <taxon>Gunneridae</taxon>
        <taxon>Pentapetalae</taxon>
        <taxon>asterids</taxon>
        <taxon>campanulids</taxon>
        <taxon>Asterales</taxon>
        <taxon>Asteraceae</taxon>
        <taxon>Cichorioideae</taxon>
        <taxon>Cichorieae</taxon>
        <taxon>Lactucinae</taxon>
        <taxon>Lactuca</taxon>
    </lineage>
</organism>
<evidence type="ECO:0000256" key="5">
    <source>
        <dbReference type="ARBA" id="ARBA00022989"/>
    </source>
</evidence>
<keyword evidence="5 8" id="KW-1133">Transmembrane helix</keyword>
<evidence type="ECO:0000256" key="4">
    <source>
        <dbReference type="ARBA" id="ARBA00022821"/>
    </source>
</evidence>
<protein>
    <submittedName>
        <fullName evidence="9">Uncharacterized protein</fullName>
    </submittedName>
</protein>
<dbReference type="GO" id="GO:0006952">
    <property type="term" value="P:defense response"/>
    <property type="evidence" value="ECO:0007669"/>
    <property type="project" value="UniProtKB-KW"/>
</dbReference>
<evidence type="ECO:0000313" key="10">
    <source>
        <dbReference type="Proteomes" id="UP000235145"/>
    </source>
</evidence>
<evidence type="ECO:0000256" key="3">
    <source>
        <dbReference type="ARBA" id="ARBA00022692"/>
    </source>
</evidence>